<evidence type="ECO:0000313" key="2">
    <source>
        <dbReference type="Proteomes" id="UP001596143"/>
    </source>
</evidence>
<name>A0ABW0U5V6_9BACI</name>
<evidence type="ECO:0000313" key="1">
    <source>
        <dbReference type="EMBL" id="MFC5628887.1"/>
    </source>
</evidence>
<comment type="caution">
    <text evidence="1">The sequence shown here is derived from an EMBL/GenBank/DDBJ whole genome shotgun (WGS) entry which is preliminary data.</text>
</comment>
<keyword evidence="2" id="KW-1185">Reference proteome</keyword>
<dbReference type="EMBL" id="JBHSPF010000038">
    <property type="protein sequence ID" value="MFC5628887.1"/>
    <property type="molecule type" value="Genomic_DNA"/>
</dbReference>
<organism evidence="1 2">
    <name type="scientific">Aliibacillus thermotolerans</name>
    <dbReference type="NCBI Taxonomy" id="1834418"/>
    <lineage>
        <taxon>Bacteria</taxon>
        <taxon>Bacillati</taxon>
        <taxon>Bacillota</taxon>
        <taxon>Bacilli</taxon>
        <taxon>Bacillales</taxon>
        <taxon>Bacillaceae</taxon>
        <taxon>Aliibacillus</taxon>
    </lineage>
</organism>
<accession>A0ABW0U5V6</accession>
<gene>
    <name evidence="1" type="ORF">ACFPTR_08375</name>
</gene>
<proteinExistence type="predicted"/>
<reference evidence="2" key="1">
    <citation type="journal article" date="2019" name="Int. J. Syst. Evol. Microbiol.">
        <title>The Global Catalogue of Microorganisms (GCM) 10K type strain sequencing project: providing services to taxonomists for standard genome sequencing and annotation.</title>
        <authorList>
            <consortium name="The Broad Institute Genomics Platform"/>
            <consortium name="The Broad Institute Genome Sequencing Center for Infectious Disease"/>
            <person name="Wu L."/>
            <person name="Ma J."/>
        </authorList>
    </citation>
    <scope>NUCLEOTIDE SEQUENCE [LARGE SCALE GENOMIC DNA]</scope>
    <source>
        <strain evidence="2">CGMCC 1.15790</strain>
    </source>
</reference>
<dbReference type="RefSeq" id="WP_270897674.1">
    <property type="nucleotide sequence ID" value="NZ_JBHSPF010000038.1"/>
</dbReference>
<dbReference type="Proteomes" id="UP001596143">
    <property type="component" value="Unassembled WGS sequence"/>
</dbReference>
<protein>
    <submittedName>
        <fullName evidence="1">Uncharacterized protein</fullName>
    </submittedName>
</protein>
<sequence length="127" mass="14871">METLLQLAFGLLVLFLLYKFHVIQKLPLRIFFRHVFTAKKLRLTYRYFSGGYHHNFMLEKGKTYTLYYDVQVTQGTMRIHIQDVLETIFLENEAGTMTITTSRAIQSIFVEGKGTQGNCHVEWKEAS</sequence>